<dbReference type="EMBL" id="LAZR01004334">
    <property type="protein sequence ID" value="KKN09559.1"/>
    <property type="molecule type" value="Genomic_DNA"/>
</dbReference>
<protein>
    <submittedName>
        <fullName evidence="1">Uncharacterized protein</fullName>
    </submittedName>
</protein>
<accession>A0A0F9MUW6</accession>
<organism evidence="1">
    <name type="scientific">marine sediment metagenome</name>
    <dbReference type="NCBI Taxonomy" id="412755"/>
    <lineage>
        <taxon>unclassified sequences</taxon>
        <taxon>metagenomes</taxon>
        <taxon>ecological metagenomes</taxon>
    </lineage>
</organism>
<comment type="caution">
    <text evidence="1">The sequence shown here is derived from an EMBL/GenBank/DDBJ whole genome shotgun (WGS) entry which is preliminary data.</text>
</comment>
<dbReference type="AlphaFoldDB" id="A0A0F9MUW6"/>
<name>A0A0F9MUW6_9ZZZZ</name>
<sequence length="78" mass="9530">MELKKQHKYQKGTYHCIQLYGGSAVPIYIILEKDKFITAFTRKDEAEEYINKTRFELYKKLKVVPTRLKYEDYYKNNR</sequence>
<evidence type="ECO:0000313" key="1">
    <source>
        <dbReference type="EMBL" id="KKN09559.1"/>
    </source>
</evidence>
<reference evidence="1" key="1">
    <citation type="journal article" date="2015" name="Nature">
        <title>Complex archaea that bridge the gap between prokaryotes and eukaryotes.</title>
        <authorList>
            <person name="Spang A."/>
            <person name="Saw J.H."/>
            <person name="Jorgensen S.L."/>
            <person name="Zaremba-Niedzwiedzka K."/>
            <person name="Martijn J."/>
            <person name="Lind A.E."/>
            <person name="van Eijk R."/>
            <person name="Schleper C."/>
            <person name="Guy L."/>
            <person name="Ettema T.J."/>
        </authorList>
    </citation>
    <scope>NUCLEOTIDE SEQUENCE</scope>
</reference>
<gene>
    <name evidence="1" type="ORF">LCGC14_1045490</name>
</gene>
<proteinExistence type="predicted"/>